<keyword evidence="2" id="KW-1185">Reference proteome</keyword>
<dbReference type="RefSeq" id="WP_200673366.1">
    <property type="nucleotide sequence ID" value="NZ_JAACYA010000001.1"/>
</dbReference>
<protein>
    <submittedName>
        <fullName evidence="1">Uncharacterized protein</fullName>
    </submittedName>
</protein>
<gene>
    <name evidence="1" type="ORF">GWK41_02670</name>
</gene>
<reference evidence="1 2" key="1">
    <citation type="journal article" date="2021" name="Syst. Appl. Microbiol.">
        <title>Persephonella atlantica sp. nov.: How to adapt to physico-chemical gradients in high temperature hydrothermal habitats.</title>
        <authorList>
            <person name="Francois D.X."/>
            <person name="Godfroy A."/>
            <person name="Mathien C."/>
            <person name="Aube J."/>
            <person name="Cathalot C."/>
            <person name="Lesongeur F."/>
            <person name="L'Haridon S."/>
            <person name="Philippon X."/>
            <person name="Roussel E.G."/>
        </authorList>
    </citation>
    <scope>NUCLEOTIDE SEQUENCE [LARGE SCALE GENOMIC DNA]</scope>
    <source>
        <strain evidence="1 2">MO1340</strain>
    </source>
</reference>
<evidence type="ECO:0000313" key="2">
    <source>
        <dbReference type="Proteomes" id="UP000772812"/>
    </source>
</evidence>
<sequence>MLVNDKEIKNLLKADLLYRLHILEEEIKLFEKKYNKKFSEFEKEVRKKENFEKWDDYLDWKSAIKELKYIKKKISEINSGNS</sequence>
<dbReference type="Proteomes" id="UP000772812">
    <property type="component" value="Unassembled WGS sequence"/>
</dbReference>
<organism evidence="1 2">
    <name type="scientific">Persephonella atlantica</name>
    <dbReference type="NCBI Taxonomy" id="2699429"/>
    <lineage>
        <taxon>Bacteria</taxon>
        <taxon>Pseudomonadati</taxon>
        <taxon>Aquificota</taxon>
        <taxon>Aquificia</taxon>
        <taxon>Aquificales</taxon>
        <taxon>Hydrogenothermaceae</taxon>
        <taxon>Persephonella</taxon>
    </lineage>
</organism>
<comment type="caution">
    <text evidence="1">The sequence shown here is derived from an EMBL/GenBank/DDBJ whole genome shotgun (WGS) entry which is preliminary data.</text>
</comment>
<evidence type="ECO:0000313" key="1">
    <source>
        <dbReference type="EMBL" id="MBK3331970.1"/>
    </source>
</evidence>
<accession>A0ABS1GGF8</accession>
<name>A0ABS1GGF8_9AQUI</name>
<proteinExistence type="predicted"/>
<dbReference type="EMBL" id="JAACYA010000001">
    <property type="protein sequence ID" value="MBK3331970.1"/>
    <property type="molecule type" value="Genomic_DNA"/>
</dbReference>